<gene>
    <name evidence="2" type="ORF">CBO05P2_217</name>
</gene>
<organism evidence="2">
    <name type="scientific">Clostridium botulinum B str. Osaka05</name>
    <dbReference type="NCBI Taxonomy" id="1407017"/>
    <lineage>
        <taxon>Bacteria</taxon>
        <taxon>Bacillati</taxon>
        <taxon>Bacillota</taxon>
        <taxon>Clostridia</taxon>
        <taxon>Eubacteriales</taxon>
        <taxon>Clostridiaceae</taxon>
        <taxon>Clostridium</taxon>
    </lineage>
</organism>
<dbReference type="Proteomes" id="UP000054164">
    <property type="component" value="Unassembled WGS sequence"/>
</dbReference>
<keyword evidence="1" id="KW-0472">Membrane</keyword>
<name>A0A060N5V7_CLOBO</name>
<feature type="transmembrane region" description="Helical" evidence="1">
    <location>
        <begin position="13"/>
        <end position="33"/>
    </location>
</feature>
<sequence>MYMSSWYKFFSKGYYLFITSILILTIALLIYALPVPDRYDYKNIADLKINIMQQTLKTDKSSETYGRLSKLLDKCEKIEGDMKSVKNKSFFTLLFSKDEHFNSKIDKLQDEYEIILKYNIYKHK</sequence>
<keyword evidence="1" id="KW-1133">Transmembrane helix</keyword>
<proteinExistence type="predicted"/>
<dbReference type="AlphaFoldDB" id="A0A060N5V7"/>
<accession>A0A060N5V7</accession>
<evidence type="ECO:0000313" key="2">
    <source>
        <dbReference type="EMBL" id="BAO05242.1"/>
    </source>
</evidence>
<keyword evidence="1" id="KW-0812">Transmembrane</keyword>
<evidence type="ECO:0000256" key="1">
    <source>
        <dbReference type="SAM" id="Phobius"/>
    </source>
</evidence>
<dbReference type="HOGENOM" id="CLU_1999899_0_0_9"/>
<reference evidence="2" key="1">
    <citation type="submission" date="2013-10" db="EMBL/GenBank/DDBJ databases">
        <title>Draft genome sequence of Clostridium botulinum type B strain Osaka05.</title>
        <authorList>
            <person name="Sakaguchi Y."/>
            <person name="Hosomi K."/>
            <person name="Uchiyama J."/>
            <person name="Ogura Y."/>
            <person name="Sakaguchi M."/>
            <person name="Kohda T."/>
            <person name="Mukamoto M."/>
            <person name="Misawa N."/>
            <person name="Matsuzaki S."/>
            <person name="Hayashi T."/>
            <person name="Kozaki S."/>
        </authorList>
    </citation>
    <scope>NUCLEOTIDE SEQUENCE</scope>
    <source>
        <strain evidence="2">Osaka05</strain>
    </source>
</reference>
<dbReference type="EMBL" id="BA000059">
    <property type="protein sequence ID" value="BAO05242.1"/>
    <property type="molecule type" value="Genomic_DNA"/>
</dbReference>
<protein>
    <submittedName>
        <fullName evidence="2">Uncharacterized protein</fullName>
    </submittedName>
</protein>